<dbReference type="EMBL" id="MNAD01001525">
    <property type="protein sequence ID" value="OJT04625.1"/>
    <property type="molecule type" value="Genomic_DNA"/>
</dbReference>
<feature type="region of interest" description="Disordered" evidence="1">
    <location>
        <begin position="1"/>
        <end position="37"/>
    </location>
</feature>
<evidence type="ECO:0008006" key="5">
    <source>
        <dbReference type="Google" id="ProtNLM"/>
    </source>
</evidence>
<sequence length="312" mass="33288">MTTQQSQNYPTGPDYAEQKAEKAETLPQPASSKESHSTIVDTAQLWTSPGTVFTTRHLMTDVDPVQSTFPLAAYCFMTGFIDSVSFTAIFVWCGFQTGNSVQLALALARLFSGPAGSRDTSFHLADQQALTSVLTFIAGASLGRIGDRMGPKTRAWLFLGTMIQALFTMAAALTAWKSGQGSIAEVRGDPAWSNALTFVAIAFMSASLGLQGIMGKRVNTQFATTIVLTTVWCELMADPKLLNFRQRVITRDHKLIAIVALFLGGFVGRAIIDAAGAAATLGVGTGMRVVIAIWWLFVPGKPGKVAGKPVSA</sequence>
<dbReference type="OrthoDB" id="5288586at2759"/>
<feature type="compositionally biased region" description="Polar residues" evidence="1">
    <location>
        <begin position="28"/>
        <end position="37"/>
    </location>
</feature>
<evidence type="ECO:0000256" key="1">
    <source>
        <dbReference type="SAM" id="MobiDB-lite"/>
    </source>
</evidence>
<protein>
    <recommendedName>
        <fullName evidence="5">DUF1275 domain protein</fullName>
    </recommendedName>
</protein>
<dbReference type="Proteomes" id="UP000184267">
    <property type="component" value="Unassembled WGS sequence"/>
</dbReference>
<comment type="caution">
    <text evidence="3">The sequence shown here is derived from an EMBL/GenBank/DDBJ whole genome shotgun (WGS) entry which is preliminary data.</text>
</comment>
<feature type="transmembrane region" description="Helical" evidence="2">
    <location>
        <begin position="255"/>
        <end position="272"/>
    </location>
</feature>
<dbReference type="Pfam" id="PF06912">
    <property type="entry name" value="DUF1275"/>
    <property type="match status" value="1"/>
</dbReference>
<evidence type="ECO:0000313" key="4">
    <source>
        <dbReference type="Proteomes" id="UP000184267"/>
    </source>
</evidence>
<feature type="compositionally biased region" description="Polar residues" evidence="1">
    <location>
        <begin position="1"/>
        <end position="10"/>
    </location>
</feature>
<dbReference type="InterPro" id="IPR010699">
    <property type="entry name" value="DUF1275"/>
</dbReference>
<keyword evidence="2" id="KW-0472">Membrane</keyword>
<proteinExistence type="predicted"/>
<keyword evidence="2" id="KW-0812">Transmembrane</keyword>
<evidence type="ECO:0000256" key="2">
    <source>
        <dbReference type="SAM" id="Phobius"/>
    </source>
</evidence>
<dbReference type="AlphaFoldDB" id="A0A1M2VAQ3"/>
<feature type="transmembrane region" description="Helical" evidence="2">
    <location>
        <begin position="278"/>
        <end position="298"/>
    </location>
</feature>
<accession>A0A1M2VAQ3</accession>
<dbReference type="OMA" id="TTVWCEL"/>
<keyword evidence="4" id="KW-1185">Reference proteome</keyword>
<name>A0A1M2VAQ3_TRAPU</name>
<feature type="transmembrane region" description="Helical" evidence="2">
    <location>
        <begin position="155"/>
        <end position="176"/>
    </location>
</feature>
<dbReference type="STRING" id="154538.A0A1M2VAQ3"/>
<evidence type="ECO:0000313" key="3">
    <source>
        <dbReference type="EMBL" id="OJT04625.1"/>
    </source>
</evidence>
<reference evidence="3 4" key="1">
    <citation type="submission" date="2016-10" db="EMBL/GenBank/DDBJ databases">
        <title>Genome sequence of the basidiomycete white-rot fungus Trametes pubescens.</title>
        <authorList>
            <person name="Makela M.R."/>
            <person name="Granchi Z."/>
            <person name="Peng M."/>
            <person name="De Vries R.P."/>
            <person name="Grigoriev I."/>
            <person name="Riley R."/>
            <person name="Hilden K."/>
        </authorList>
    </citation>
    <scope>NUCLEOTIDE SEQUENCE [LARGE SCALE GENOMIC DNA]</scope>
    <source>
        <strain evidence="3 4">FBCC735</strain>
    </source>
</reference>
<dbReference type="PANTHER" id="PTHR37488">
    <property type="entry name" value="DUF1275 DOMAIN-CONTAINING PROTEIN"/>
    <property type="match status" value="1"/>
</dbReference>
<dbReference type="PANTHER" id="PTHR37488:SF2">
    <property type="entry name" value="DUF1275 DOMAIN-CONTAINING PROTEIN"/>
    <property type="match status" value="1"/>
</dbReference>
<gene>
    <name evidence="3" type="ORF">TRAPUB_4660</name>
</gene>
<keyword evidence="2" id="KW-1133">Transmembrane helix</keyword>
<organism evidence="3 4">
    <name type="scientific">Trametes pubescens</name>
    <name type="common">White-rot fungus</name>
    <dbReference type="NCBI Taxonomy" id="154538"/>
    <lineage>
        <taxon>Eukaryota</taxon>
        <taxon>Fungi</taxon>
        <taxon>Dikarya</taxon>
        <taxon>Basidiomycota</taxon>
        <taxon>Agaricomycotina</taxon>
        <taxon>Agaricomycetes</taxon>
        <taxon>Polyporales</taxon>
        <taxon>Polyporaceae</taxon>
        <taxon>Trametes</taxon>
    </lineage>
</organism>
<feature type="transmembrane region" description="Helical" evidence="2">
    <location>
        <begin position="191"/>
        <end position="210"/>
    </location>
</feature>